<dbReference type="InterPro" id="IPR009003">
    <property type="entry name" value="Peptidase_S1_PA"/>
</dbReference>
<dbReference type="PROSITE" id="PS00134">
    <property type="entry name" value="TRYPSIN_HIS"/>
    <property type="match status" value="1"/>
</dbReference>
<evidence type="ECO:0000256" key="3">
    <source>
        <dbReference type="ARBA" id="ARBA00022670"/>
    </source>
</evidence>
<comment type="similarity">
    <text evidence="10">Belongs to the peptidase S1 family. CLIP subfamily.</text>
</comment>
<protein>
    <recommendedName>
        <fullName evidence="11">trypsin</fullName>
        <ecNumber evidence="11">3.4.21.4</ecNumber>
    </recommendedName>
</protein>
<dbReference type="InterPro" id="IPR033116">
    <property type="entry name" value="TRYPSIN_SER"/>
</dbReference>
<dbReference type="PANTHER" id="PTHR24264">
    <property type="entry name" value="TRYPSIN-RELATED"/>
    <property type="match status" value="1"/>
</dbReference>
<comment type="subcellular location">
    <subcellularLocation>
        <location evidence="1">Secreted</location>
    </subcellularLocation>
</comment>
<dbReference type="PROSITE" id="PS00135">
    <property type="entry name" value="TRYPSIN_SER"/>
    <property type="match status" value="1"/>
</dbReference>
<dbReference type="EC" id="3.4.21.4" evidence="11"/>
<evidence type="ECO:0000256" key="1">
    <source>
        <dbReference type="ARBA" id="ARBA00004613"/>
    </source>
</evidence>
<dbReference type="Gene3D" id="2.40.10.10">
    <property type="entry name" value="Trypsin-like serine proteases"/>
    <property type="match status" value="1"/>
</dbReference>
<evidence type="ECO:0000259" key="12">
    <source>
        <dbReference type="PROSITE" id="PS50240"/>
    </source>
</evidence>
<dbReference type="AlphaFoldDB" id="A0A182JEJ0"/>
<dbReference type="PROSITE" id="PS50240">
    <property type="entry name" value="TRYPSIN_DOM"/>
    <property type="match status" value="1"/>
</dbReference>
<evidence type="ECO:0000256" key="2">
    <source>
        <dbReference type="ARBA" id="ARBA00022525"/>
    </source>
</evidence>
<evidence type="ECO:0000256" key="9">
    <source>
        <dbReference type="ARBA" id="ARBA00023157"/>
    </source>
</evidence>
<dbReference type="InterPro" id="IPR043504">
    <property type="entry name" value="Peptidase_S1_PA_chymotrypsin"/>
</dbReference>
<evidence type="ECO:0000256" key="8">
    <source>
        <dbReference type="ARBA" id="ARBA00023145"/>
    </source>
</evidence>
<evidence type="ECO:0000256" key="4">
    <source>
        <dbReference type="ARBA" id="ARBA00022729"/>
    </source>
</evidence>
<dbReference type="VEuPathDB" id="VectorBase:AATE016586"/>
<dbReference type="GO" id="GO:0004252">
    <property type="term" value="F:serine-type endopeptidase activity"/>
    <property type="evidence" value="ECO:0007669"/>
    <property type="project" value="UniProtKB-EC"/>
</dbReference>
<dbReference type="GO" id="GO:0007586">
    <property type="term" value="P:digestion"/>
    <property type="evidence" value="ECO:0007669"/>
    <property type="project" value="UniProtKB-KW"/>
</dbReference>
<dbReference type="CDD" id="cd00190">
    <property type="entry name" value="Tryp_SPc"/>
    <property type="match status" value="1"/>
</dbReference>
<dbReference type="PRINTS" id="PR00722">
    <property type="entry name" value="CHYMOTRYPSIN"/>
</dbReference>
<evidence type="ECO:0000313" key="13">
    <source>
        <dbReference type="EnsemblMetazoa" id="AATE016586-PA.1"/>
    </source>
</evidence>
<dbReference type="GO" id="GO:0005615">
    <property type="term" value="C:extracellular space"/>
    <property type="evidence" value="ECO:0007669"/>
    <property type="project" value="TreeGrafter"/>
</dbReference>
<dbReference type="PANTHER" id="PTHR24264:SF65">
    <property type="entry name" value="SRCR DOMAIN-CONTAINING PROTEIN"/>
    <property type="match status" value="1"/>
</dbReference>
<dbReference type="STRING" id="41427.A0A182JEJ0"/>
<dbReference type="EnsemblMetazoa" id="AATE016586-RA">
    <property type="protein sequence ID" value="AATE016586-PA.1"/>
    <property type="gene ID" value="AATE016586"/>
</dbReference>
<evidence type="ECO:0000256" key="10">
    <source>
        <dbReference type="ARBA" id="ARBA00024195"/>
    </source>
</evidence>
<evidence type="ECO:0000256" key="7">
    <source>
        <dbReference type="ARBA" id="ARBA00022825"/>
    </source>
</evidence>
<evidence type="ECO:0000256" key="11">
    <source>
        <dbReference type="ARBA" id="ARBA00038868"/>
    </source>
</evidence>
<dbReference type="InterPro" id="IPR050127">
    <property type="entry name" value="Serine_Proteases_S1"/>
</dbReference>
<dbReference type="InterPro" id="IPR018114">
    <property type="entry name" value="TRYPSIN_HIS"/>
</dbReference>
<keyword evidence="3" id="KW-0645">Protease</keyword>
<evidence type="ECO:0000256" key="5">
    <source>
        <dbReference type="ARBA" id="ARBA00022757"/>
    </source>
</evidence>
<evidence type="ECO:0000256" key="6">
    <source>
        <dbReference type="ARBA" id="ARBA00022801"/>
    </source>
</evidence>
<dbReference type="GO" id="GO:0006508">
    <property type="term" value="P:proteolysis"/>
    <property type="evidence" value="ECO:0007669"/>
    <property type="project" value="UniProtKB-KW"/>
</dbReference>
<keyword evidence="9" id="KW-1015">Disulfide bond</keyword>
<feature type="domain" description="Peptidase S1" evidence="12">
    <location>
        <begin position="46"/>
        <end position="276"/>
    </location>
</feature>
<proteinExistence type="inferred from homology"/>
<keyword evidence="4" id="KW-0732">Signal</keyword>
<dbReference type="FunFam" id="2.40.10.10:FF:000077">
    <property type="entry name" value="Predicted protein"/>
    <property type="match status" value="1"/>
</dbReference>
<dbReference type="SMART" id="SM00020">
    <property type="entry name" value="Tryp_SPc"/>
    <property type="match status" value="1"/>
</dbReference>
<dbReference type="Pfam" id="PF00089">
    <property type="entry name" value="Trypsin"/>
    <property type="match status" value="1"/>
</dbReference>
<keyword evidence="6" id="KW-0378">Hydrolase</keyword>
<dbReference type="InterPro" id="IPR001314">
    <property type="entry name" value="Peptidase_S1A"/>
</dbReference>
<keyword evidence="2" id="KW-0964">Secreted</keyword>
<keyword evidence="8" id="KW-0865">Zymogen</keyword>
<keyword evidence="5" id="KW-0222">Digestion</keyword>
<reference evidence="13" key="1">
    <citation type="submission" date="2022-08" db="UniProtKB">
        <authorList>
            <consortium name="EnsemblMetazoa"/>
        </authorList>
    </citation>
    <scope>IDENTIFICATION</scope>
    <source>
        <strain evidence="13">EBRO</strain>
    </source>
</reference>
<name>A0A182JEJ0_ANOAO</name>
<dbReference type="InterPro" id="IPR001254">
    <property type="entry name" value="Trypsin_dom"/>
</dbReference>
<sequence length="288" mass="30835">MTTLHGVTLYAVAALVSCTVALFVATDPKLAARKVRLDEQPNEERIVGGVPVGIRDFPYQASLRRGRHFCGGSIIAERWILTAAHCTRSMSARNLWIHVGSAHVAEGGQAMKVNRIHQHPKQNSWSDYDFSLLELDRALNFSESVQSVAMRRPPKDGDADSQPLPDGTPCKVSGWGSTHNPDESALVLRAATVPLANHERCSEVYLGYGGVTESMICAGYEEGGKDSCQGDSGGPLVCAGQLTGVVSWGKGCAEPGYPGVYAKVSEAFEWIEQTLADAAEASASNMNT</sequence>
<accession>A0A182JEJ0</accession>
<dbReference type="SUPFAM" id="SSF50494">
    <property type="entry name" value="Trypsin-like serine proteases"/>
    <property type="match status" value="1"/>
</dbReference>
<organism evidence="13">
    <name type="scientific">Anopheles atroparvus</name>
    <name type="common">European mosquito</name>
    <dbReference type="NCBI Taxonomy" id="41427"/>
    <lineage>
        <taxon>Eukaryota</taxon>
        <taxon>Metazoa</taxon>
        <taxon>Ecdysozoa</taxon>
        <taxon>Arthropoda</taxon>
        <taxon>Hexapoda</taxon>
        <taxon>Insecta</taxon>
        <taxon>Pterygota</taxon>
        <taxon>Neoptera</taxon>
        <taxon>Endopterygota</taxon>
        <taxon>Diptera</taxon>
        <taxon>Nematocera</taxon>
        <taxon>Culicoidea</taxon>
        <taxon>Culicidae</taxon>
        <taxon>Anophelinae</taxon>
        <taxon>Anopheles</taxon>
    </lineage>
</organism>
<keyword evidence="7" id="KW-0720">Serine protease</keyword>